<dbReference type="EMBL" id="CP002547">
    <property type="protein sequence ID" value="ADY54880.1"/>
    <property type="molecule type" value="Genomic_DNA"/>
</dbReference>
<evidence type="ECO:0000256" key="2">
    <source>
        <dbReference type="SAM" id="Phobius"/>
    </source>
</evidence>
<feature type="signal peptide" evidence="3">
    <location>
        <begin position="1"/>
        <end position="23"/>
    </location>
</feature>
<dbReference type="KEGG" id="sgy:Sgly_0515"/>
<keyword evidence="5" id="KW-1185">Reference proteome</keyword>
<keyword evidence="2" id="KW-1133">Transmembrane helix</keyword>
<protein>
    <submittedName>
        <fullName evidence="4">Uncharacterized protein</fullName>
    </submittedName>
</protein>
<feature type="compositionally biased region" description="Basic and acidic residues" evidence="1">
    <location>
        <begin position="46"/>
        <end position="56"/>
    </location>
</feature>
<name>F0SYS9_SYNGF</name>
<keyword evidence="2" id="KW-0472">Membrane</keyword>
<sequence length="150" mass="15671">MKKLIPVILSLLLVIFTSATALAAEKTESTFLSFPIKIAAGTDAHHGMNMEGENKATGDPQPDSDPDHHNMDHGTVNSGTDHSQMDSGADMNGMDHGASNPHAAGDPDKTADSGPNWLIIGAFGGVIAAILIIAAVLKRKQRGGDHLVNK</sequence>
<feature type="region of interest" description="Disordered" evidence="1">
    <location>
        <begin position="46"/>
        <end position="110"/>
    </location>
</feature>
<dbReference type="eggNOG" id="COG3667">
    <property type="taxonomic scope" value="Bacteria"/>
</dbReference>
<evidence type="ECO:0000313" key="4">
    <source>
        <dbReference type="EMBL" id="ADY54880.1"/>
    </source>
</evidence>
<evidence type="ECO:0000256" key="3">
    <source>
        <dbReference type="SAM" id="SignalP"/>
    </source>
</evidence>
<keyword evidence="2" id="KW-0812">Transmembrane</keyword>
<organism evidence="4 5">
    <name type="scientific">Syntrophobotulus glycolicus (strain DSM 8271 / FlGlyR)</name>
    <dbReference type="NCBI Taxonomy" id="645991"/>
    <lineage>
        <taxon>Bacteria</taxon>
        <taxon>Bacillati</taxon>
        <taxon>Bacillota</taxon>
        <taxon>Clostridia</taxon>
        <taxon>Eubacteriales</taxon>
        <taxon>Desulfitobacteriaceae</taxon>
        <taxon>Syntrophobotulus</taxon>
    </lineage>
</organism>
<feature type="compositionally biased region" description="Polar residues" evidence="1">
    <location>
        <begin position="75"/>
        <end position="86"/>
    </location>
</feature>
<dbReference type="AlphaFoldDB" id="F0SYS9"/>
<dbReference type="RefSeq" id="WP_013623751.1">
    <property type="nucleotide sequence ID" value="NC_015172.1"/>
</dbReference>
<reference evidence="4 5" key="1">
    <citation type="journal article" date="2011" name="Stand. Genomic Sci.">
        <title>Complete genome sequence of Syntrophobotulus glycolicus type strain (FlGlyR).</title>
        <authorList>
            <person name="Han C."/>
            <person name="Mwirichia R."/>
            <person name="Chertkov O."/>
            <person name="Held B."/>
            <person name="Lapidus A."/>
            <person name="Nolan M."/>
            <person name="Lucas S."/>
            <person name="Hammon N."/>
            <person name="Deshpande S."/>
            <person name="Cheng J.F."/>
            <person name="Tapia R."/>
            <person name="Goodwin L."/>
            <person name="Pitluck S."/>
            <person name="Huntemann M."/>
            <person name="Liolios K."/>
            <person name="Ivanova N."/>
            <person name="Pagani I."/>
            <person name="Mavromatis K."/>
            <person name="Ovchinikova G."/>
            <person name="Pati A."/>
            <person name="Chen A."/>
            <person name="Palaniappan K."/>
            <person name="Land M."/>
            <person name="Hauser L."/>
            <person name="Brambilla E.M."/>
            <person name="Rohde M."/>
            <person name="Spring S."/>
            <person name="Sikorski J."/>
            <person name="Goker M."/>
            <person name="Woyke T."/>
            <person name="Bristow J."/>
            <person name="Eisen J.A."/>
            <person name="Markowitz V."/>
            <person name="Hugenholtz P."/>
            <person name="Kyrpides N.C."/>
            <person name="Klenk H.P."/>
            <person name="Detter J.C."/>
        </authorList>
    </citation>
    <scope>NUCLEOTIDE SEQUENCE [LARGE SCALE GENOMIC DNA]</scope>
    <source>
        <strain evidence="5">DSM 8271 / FlGlyR</strain>
    </source>
</reference>
<accession>F0SYS9</accession>
<dbReference type="Proteomes" id="UP000007488">
    <property type="component" value="Chromosome"/>
</dbReference>
<keyword evidence="3" id="KW-0732">Signal</keyword>
<feature type="transmembrane region" description="Helical" evidence="2">
    <location>
        <begin position="117"/>
        <end position="137"/>
    </location>
</feature>
<feature type="chain" id="PRO_5003256777" evidence="3">
    <location>
        <begin position="24"/>
        <end position="150"/>
    </location>
</feature>
<gene>
    <name evidence="4" type="ordered locus">Sgly_0515</name>
</gene>
<evidence type="ECO:0000313" key="5">
    <source>
        <dbReference type="Proteomes" id="UP000007488"/>
    </source>
</evidence>
<reference evidence="5" key="2">
    <citation type="submission" date="2011-02" db="EMBL/GenBank/DDBJ databases">
        <title>The complete genome of Syntrophobotulus glycolicus DSM 8271.</title>
        <authorList>
            <person name="Lucas S."/>
            <person name="Copeland A."/>
            <person name="Lapidus A."/>
            <person name="Bruce D."/>
            <person name="Goodwin L."/>
            <person name="Pitluck S."/>
            <person name="Kyrpides N."/>
            <person name="Mavromatis K."/>
            <person name="Pagani I."/>
            <person name="Ivanova N."/>
            <person name="Mikhailova N."/>
            <person name="Chertkov O."/>
            <person name="Held B."/>
            <person name="Detter J.C."/>
            <person name="Tapia R."/>
            <person name="Han C."/>
            <person name="Land M."/>
            <person name="Hauser L."/>
            <person name="Markowitz V."/>
            <person name="Cheng J.-F."/>
            <person name="Hugenholtz P."/>
            <person name="Woyke T."/>
            <person name="Wu D."/>
            <person name="Spring S."/>
            <person name="Schroeder M."/>
            <person name="Brambilla E."/>
            <person name="Klenk H.-P."/>
            <person name="Eisen J.A."/>
        </authorList>
    </citation>
    <scope>NUCLEOTIDE SEQUENCE [LARGE SCALE GENOMIC DNA]</scope>
    <source>
        <strain evidence="5">DSM 8271 / FlGlyR</strain>
    </source>
</reference>
<proteinExistence type="predicted"/>
<dbReference type="HOGENOM" id="CLU_1508096_0_0_9"/>
<evidence type="ECO:0000256" key="1">
    <source>
        <dbReference type="SAM" id="MobiDB-lite"/>
    </source>
</evidence>